<protein>
    <submittedName>
        <fullName evidence="2">Uncharacterized protein</fullName>
    </submittedName>
</protein>
<sequence length="65" mass="7726">MSIEEKMKFTKVKNGELYLSEEVDSYVNSLRTSYAELMEEEKQLQRRLKLLSNELLKLLKEEVAE</sequence>
<accession>A0ABT1E9P9</accession>
<evidence type="ECO:0000256" key="1">
    <source>
        <dbReference type="SAM" id="Coils"/>
    </source>
</evidence>
<keyword evidence="1" id="KW-0175">Coiled coil</keyword>
<dbReference type="RefSeq" id="WP_262066201.1">
    <property type="nucleotide sequence ID" value="NZ_JAMXOD010000010.1"/>
</dbReference>
<keyword evidence="3" id="KW-1185">Reference proteome</keyword>
<comment type="caution">
    <text evidence="2">The sequence shown here is derived from an EMBL/GenBank/DDBJ whole genome shotgun (WGS) entry which is preliminary data.</text>
</comment>
<proteinExistence type="predicted"/>
<name>A0ABT1E9P9_9FIRM</name>
<feature type="coiled-coil region" evidence="1">
    <location>
        <begin position="27"/>
        <end position="61"/>
    </location>
</feature>
<evidence type="ECO:0000313" key="3">
    <source>
        <dbReference type="Proteomes" id="UP001523566"/>
    </source>
</evidence>
<gene>
    <name evidence="2" type="ORF">NK125_08330</name>
</gene>
<organism evidence="2 3">
    <name type="scientific">Aequitasia blattaphilus</name>
    <dbReference type="NCBI Taxonomy" id="2949332"/>
    <lineage>
        <taxon>Bacteria</taxon>
        <taxon>Bacillati</taxon>
        <taxon>Bacillota</taxon>
        <taxon>Clostridia</taxon>
        <taxon>Lachnospirales</taxon>
        <taxon>Lachnospiraceae</taxon>
        <taxon>Aequitasia</taxon>
    </lineage>
</organism>
<dbReference type="EMBL" id="JAMZFW010000010">
    <property type="protein sequence ID" value="MCP1102416.1"/>
    <property type="molecule type" value="Genomic_DNA"/>
</dbReference>
<reference evidence="2 3" key="1">
    <citation type="journal article" date="2022" name="Genome Biol. Evol.">
        <title>Host diet, physiology and behaviors set the stage for Lachnospiraceae cladogenesis.</title>
        <authorList>
            <person name="Vera-Ponce De Leon A."/>
            <person name="Schneider M."/>
            <person name="Jahnes B.C."/>
            <person name="Sadowski V."/>
            <person name="Camuy-Velez L.A."/>
            <person name="Duan J."/>
            <person name="Sabree Z.L."/>
        </authorList>
    </citation>
    <scope>NUCLEOTIDE SEQUENCE [LARGE SCALE GENOMIC DNA]</scope>
    <source>
        <strain evidence="2 3">PAL113</strain>
    </source>
</reference>
<evidence type="ECO:0000313" key="2">
    <source>
        <dbReference type="EMBL" id="MCP1102416.1"/>
    </source>
</evidence>
<dbReference type="Proteomes" id="UP001523566">
    <property type="component" value="Unassembled WGS sequence"/>
</dbReference>